<reference evidence="2 3" key="1">
    <citation type="journal article" date="2018" name="Genome Biol. Evol.">
        <title>Multiple Roots of Fruiting Body Formation in Amoebozoa.</title>
        <authorList>
            <person name="Hillmann F."/>
            <person name="Forbes G."/>
            <person name="Novohradska S."/>
            <person name="Ferling I."/>
            <person name="Riege K."/>
            <person name="Groth M."/>
            <person name="Westermann M."/>
            <person name="Marz M."/>
            <person name="Spaller T."/>
            <person name="Winckler T."/>
            <person name="Schaap P."/>
            <person name="Glockner G."/>
        </authorList>
    </citation>
    <scope>NUCLEOTIDE SEQUENCE [LARGE SCALE GENOMIC DNA]</scope>
    <source>
        <strain evidence="2 3">Jena</strain>
    </source>
</reference>
<feature type="compositionally biased region" description="Basic and acidic residues" evidence="1">
    <location>
        <begin position="1"/>
        <end position="12"/>
    </location>
</feature>
<name>A0A2P6MY90_9EUKA</name>
<keyword evidence="3" id="KW-1185">Reference proteome</keyword>
<dbReference type="Proteomes" id="UP000241769">
    <property type="component" value="Unassembled WGS sequence"/>
</dbReference>
<evidence type="ECO:0000313" key="3">
    <source>
        <dbReference type="Proteomes" id="UP000241769"/>
    </source>
</evidence>
<dbReference type="EMBL" id="MDYQ01000312">
    <property type="protein sequence ID" value="PRP76616.1"/>
    <property type="molecule type" value="Genomic_DNA"/>
</dbReference>
<accession>A0A2P6MY90</accession>
<sequence length="376" mass="43475">MKDKDKQPDGSKKLASRQRTPSAKRQTTAERAAKNLKRKAQKEEEDAAKLKQNKKIREERINNRTLEIEANSLRNTLNKSSWPLPVATSTEHTTTREGVPSFTPHVETQSIRHFISGEAAMASTGLYLTSSTTNAFDFRDVSAVREADVSAVSEADVSEVEMDSEDEALRKRGWIKKKCHIEDVPNWDASWVVVRSEDLGREMTESEITDLMYQADDRALFRRVFREFEHLYSESQREEIRQQFLRNGDSWTWILKKSYRMLYCAEIIVAPTICDKRHSYWEAIQSEDKPTPTYILFTNVPSLILEEIPDKFTWSAQKPRLDTFQLVWGWVCEKGTGFTHIFYDREKILQKNADKLVVMLFYRKETTGVDNGGSIA</sequence>
<feature type="compositionally biased region" description="Polar residues" evidence="1">
    <location>
        <begin position="17"/>
        <end position="26"/>
    </location>
</feature>
<dbReference type="InParanoid" id="A0A2P6MY90"/>
<feature type="region of interest" description="Disordered" evidence="1">
    <location>
        <begin position="1"/>
        <end position="56"/>
    </location>
</feature>
<protein>
    <submittedName>
        <fullName evidence="2">Uncharacterized protein</fullName>
    </submittedName>
</protein>
<gene>
    <name evidence="2" type="ORF">PROFUN_14993</name>
</gene>
<evidence type="ECO:0000313" key="2">
    <source>
        <dbReference type="EMBL" id="PRP76616.1"/>
    </source>
</evidence>
<proteinExistence type="predicted"/>
<comment type="caution">
    <text evidence="2">The sequence shown here is derived from an EMBL/GenBank/DDBJ whole genome shotgun (WGS) entry which is preliminary data.</text>
</comment>
<dbReference type="AlphaFoldDB" id="A0A2P6MY90"/>
<organism evidence="2 3">
    <name type="scientific">Planoprotostelium fungivorum</name>
    <dbReference type="NCBI Taxonomy" id="1890364"/>
    <lineage>
        <taxon>Eukaryota</taxon>
        <taxon>Amoebozoa</taxon>
        <taxon>Evosea</taxon>
        <taxon>Variosea</taxon>
        <taxon>Cavosteliida</taxon>
        <taxon>Cavosteliaceae</taxon>
        <taxon>Planoprotostelium</taxon>
    </lineage>
</organism>
<evidence type="ECO:0000256" key="1">
    <source>
        <dbReference type="SAM" id="MobiDB-lite"/>
    </source>
</evidence>